<dbReference type="PANTHER" id="PTHR30419">
    <property type="entry name" value="HTH-TYPE TRANSCRIPTIONAL REGULATOR YBHD"/>
    <property type="match status" value="1"/>
</dbReference>
<feature type="domain" description="HTH lysR-type" evidence="5">
    <location>
        <begin position="1"/>
        <end position="58"/>
    </location>
</feature>
<keyword evidence="7" id="KW-1185">Reference proteome</keyword>
<comment type="similarity">
    <text evidence="1">Belongs to the LysR transcriptional regulatory family.</text>
</comment>
<dbReference type="EMBL" id="JAOUSE010000006">
    <property type="protein sequence ID" value="MCU9593591.1"/>
    <property type="molecule type" value="Genomic_DNA"/>
</dbReference>
<dbReference type="PROSITE" id="PS50931">
    <property type="entry name" value="HTH_LYSR"/>
    <property type="match status" value="1"/>
</dbReference>
<dbReference type="InterPro" id="IPR050950">
    <property type="entry name" value="HTH-type_LysR_regulators"/>
</dbReference>
<dbReference type="InterPro" id="IPR036388">
    <property type="entry name" value="WH-like_DNA-bd_sf"/>
</dbReference>
<organism evidence="6 7">
    <name type="scientific">Pallidibacillus thermolactis</name>
    <dbReference type="NCBI Taxonomy" id="251051"/>
    <lineage>
        <taxon>Bacteria</taxon>
        <taxon>Bacillati</taxon>
        <taxon>Bacillota</taxon>
        <taxon>Bacilli</taxon>
        <taxon>Bacillales</taxon>
        <taxon>Bacillaceae</taxon>
        <taxon>Pallidibacillus</taxon>
    </lineage>
</organism>
<reference evidence="6 7" key="1">
    <citation type="submission" date="2022-10" db="EMBL/GenBank/DDBJ databases">
        <title>Description of Fervidibacillus gen. nov. in the family Fervidibacillaceae fam. nov. with two species, Fervidibacillus albus sp. nov., and Fervidibacillus halotolerans sp. nov., isolated from tidal flat sediments.</title>
        <authorList>
            <person name="Kwon K.K."/>
            <person name="Yang S.-H."/>
        </authorList>
    </citation>
    <scope>NUCLEOTIDE SEQUENCE [LARGE SCALE GENOMIC DNA]</scope>
    <source>
        <strain evidence="6 7">DSM 23332</strain>
    </source>
</reference>
<evidence type="ECO:0000256" key="4">
    <source>
        <dbReference type="ARBA" id="ARBA00023163"/>
    </source>
</evidence>
<comment type="caution">
    <text evidence="6">The sequence shown here is derived from an EMBL/GenBank/DDBJ whole genome shotgun (WGS) entry which is preliminary data.</text>
</comment>
<sequence length="294" mass="34502">MDVRELQYFITVVNQRGFTKAAEQLHISQPSLSNAIKRLEEEVGIQLIDRNTRSFRVTAEGKYFYSEALKLIQHFNLIKEEANKMKEKGPFELSIGLIESSLVWVPNVIINFKKKYSDVRVRLLEILSLQNVEDALLNFDIHLAITNQYIRNNDIDVIPLYKEKLVALLPIDHSLQRKKTVKLQDLANDSFIVCKQGFQSREDILQAFMQLGLRPNIQFEIERFETASQLVENKLGVTIVPENYVKYTRNGKYIVRKIVDMDIRRTVYLAYEKNRFLPEMVSEFMKLTREFFTK</sequence>
<proteinExistence type="inferred from homology"/>
<name>A0ABT2WDQ7_9BACI</name>
<dbReference type="PRINTS" id="PR00039">
    <property type="entry name" value="HTHLYSR"/>
</dbReference>
<evidence type="ECO:0000256" key="3">
    <source>
        <dbReference type="ARBA" id="ARBA00023125"/>
    </source>
</evidence>
<evidence type="ECO:0000313" key="6">
    <source>
        <dbReference type="EMBL" id="MCU9593591.1"/>
    </source>
</evidence>
<dbReference type="RefSeq" id="WP_263061094.1">
    <property type="nucleotide sequence ID" value="NZ_JAOUSE010000006.1"/>
</dbReference>
<evidence type="ECO:0000256" key="2">
    <source>
        <dbReference type="ARBA" id="ARBA00023015"/>
    </source>
</evidence>
<dbReference type="InterPro" id="IPR000847">
    <property type="entry name" value="LysR_HTH_N"/>
</dbReference>
<protein>
    <submittedName>
        <fullName evidence="6">LysR family transcriptional regulator</fullName>
    </submittedName>
</protein>
<dbReference type="CDD" id="cd05466">
    <property type="entry name" value="PBP2_LTTR_substrate"/>
    <property type="match status" value="1"/>
</dbReference>
<evidence type="ECO:0000259" key="5">
    <source>
        <dbReference type="PROSITE" id="PS50931"/>
    </source>
</evidence>
<dbReference type="Proteomes" id="UP001208656">
    <property type="component" value="Unassembled WGS sequence"/>
</dbReference>
<dbReference type="Pfam" id="PF03466">
    <property type="entry name" value="LysR_substrate"/>
    <property type="match status" value="1"/>
</dbReference>
<evidence type="ECO:0000313" key="7">
    <source>
        <dbReference type="Proteomes" id="UP001208656"/>
    </source>
</evidence>
<keyword evidence="4" id="KW-0804">Transcription</keyword>
<evidence type="ECO:0000256" key="1">
    <source>
        <dbReference type="ARBA" id="ARBA00009437"/>
    </source>
</evidence>
<gene>
    <name evidence="6" type="ORF">OEV82_03855</name>
</gene>
<dbReference type="Gene3D" id="3.40.190.290">
    <property type="match status" value="1"/>
</dbReference>
<keyword evidence="2" id="KW-0805">Transcription regulation</keyword>
<dbReference type="PANTHER" id="PTHR30419:SF8">
    <property type="entry name" value="NITROGEN ASSIMILATION TRANSCRIPTIONAL ACTIVATOR-RELATED"/>
    <property type="match status" value="1"/>
</dbReference>
<dbReference type="SUPFAM" id="SSF53850">
    <property type="entry name" value="Periplasmic binding protein-like II"/>
    <property type="match status" value="1"/>
</dbReference>
<dbReference type="InterPro" id="IPR005119">
    <property type="entry name" value="LysR_subst-bd"/>
</dbReference>
<dbReference type="InterPro" id="IPR036390">
    <property type="entry name" value="WH_DNA-bd_sf"/>
</dbReference>
<dbReference type="Gene3D" id="1.10.10.10">
    <property type="entry name" value="Winged helix-like DNA-binding domain superfamily/Winged helix DNA-binding domain"/>
    <property type="match status" value="1"/>
</dbReference>
<dbReference type="Pfam" id="PF00126">
    <property type="entry name" value="HTH_1"/>
    <property type="match status" value="1"/>
</dbReference>
<keyword evidence="3" id="KW-0238">DNA-binding</keyword>
<dbReference type="SUPFAM" id="SSF46785">
    <property type="entry name" value="Winged helix' DNA-binding domain"/>
    <property type="match status" value="1"/>
</dbReference>
<accession>A0ABT2WDQ7</accession>